<sequence>MHKLSYTFVIFAMLFMSSCEEQKSKENYSLSSPDEKNTVTFSLTEAGKPTYTIAHDGVVVVDTSAMGFDLKDLDALSEDFEIIKTETSTADETWQMPWGEQLEVRNHYNELIIYLQETSENKRKLNIHFKAYNDGIGFRYEFPEQENLNEFIIADENTDFNLTGDHKTWWIPGDWDIYEHLYSETKFSEIDALAKANNPDLNASYIPENAVNTPVTMKTADGLYLSFHEADLTDYAGMTLKVNPSQHKMISELVGSERLGGKAQIKAPFNTPWRTIQIADRAGDLIESKMILNLNDPNELGDVDYFTPMKYVGIWWEMHIGKSTWDMEGTQDMNTFTVGEKGSSQHGATTANAKKYIDFASENGIKGLLVEGWNTGWDKWINTDDREGVFDFITPYPDYDFDEVMAYAKDKGVEVIMHHETSAAPLTYVKQMDAAYDFMKANGINSVKTGYVGKIIPKGEYHHGQWMVKHYQKVLDETAKKKIAVNAHEPIKATGKRRTYPNAIAREGLRGQEFNAWASDGGNPPAHLPTVAFTRMLSGPIDFTPGVFNIKFDDYKKENRVNTTLAHQLGLYVVIYSPIQMACDLPEHYMVNGKVHPAFQFISDVGVDWQQSKVLDGEVGDFVVIARQERETNNWFIGGITDENQRDFTIDFDFLEAGKTYEAKLYKDGPEADWENNPQDYAIETLQIDSTTSLDIAMASGGGFAMSLISQN</sequence>
<keyword evidence="8" id="KW-0378">Hydrolase</keyword>
<evidence type="ECO:0000313" key="9">
    <source>
        <dbReference type="Proteomes" id="UP000184240"/>
    </source>
</evidence>
<comment type="cofactor">
    <cofactor evidence="1">
        <name>Ca(2+)</name>
        <dbReference type="ChEBI" id="CHEBI:29108"/>
    </cofactor>
</comment>
<dbReference type="InterPro" id="IPR013785">
    <property type="entry name" value="Aldolase_TIM"/>
</dbReference>
<dbReference type="EMBL" id="FQXT01000003">
    <property type="protein sequence ID" value="SHI03590.1"/>
    <property type="molecule type" value="Genomic_DNA"/>
</dbReference>
<dbReference type="Pfam" id="PF14509">
    <property type="entry name" value="GH97_C"/>
    <property type="match status" value="1"/>
</dbReference>
<dbReference type="InterPro" id="IPR029486">
    <property type="entry name" value="GH97_N"/>
</dbReference>
<feature type="domain" description="Glycosyl-hydrolase 97 catalytic" evidence="4">
    <location>
        <begin position="315"/>
        <end position="508"/>
    </location>
</feature>
<evidence type="ECO:0000313" key="7">
    <source>
        <dbReference type="EMBL" id="RXG30277.1"/>
    </source>
</evidence>
<gene>
    <name evidence="7" type="ORF">DSM01_1027</name>
    <name evidence="8" type="ORF">SAMN04487999_1732</name>
</gene>
<accession>A0A1M5XUX3</accession>
<dbReference type="OrthoDB" id="57532at2"/>
<dbReference type="PANTHER" id="PTHR35803">
    <property type="entry name" value="GLUCAN 1,4-ALPHA-GLUCOSIDASE SUSB-RELATED"/>
    <property type="match status" value="1"/>
</dbReference>
<reference evidence="7 10" key="3">
    <citation type="submission" date="2018-07" db="EMBL/GenBank/DDBJ databases">
        <title>Leeuwenhoekiella genomics.</title>
        <authorList>
            <person name="Tahon G."/>
            <person name="Willems A."/>
        </authorList>
    </citation>
    <scope>NUCLEOTIDE SEQUENCE [LARGE SCALE GENOMIC DNA]</scope>
    <source>
        <strain evidence="7 10">LMG 24856</strain>
    </source>
</reference>
<dbReference type="PROSITE" id="PS51257">
    <property type="entry name" value="PROKAR_LIPOPROTEIN"/>
    <property type="match status" value="1"/>
</dbReference>
<dbReference type="EMBL" id="QOVN01000002">
    <property type="protein sequence ID" value="RXG30277.1"/>
    <property type="molecule type" value="Genomic_DNA"/>
</dbReference>
<reference evidence="8" key="2">
    <citation type="submission" date="2016-11" db="EMBL/GenBank/DDBJ databases">
        <authorList>
            <person name="Jaros S."/>
            <person name="Januszkiewicz K."/>
            <person name="Wedrychowicz H."/>
        </authorList>
    </citation>
    <scope>NUCLEOTIDE SEQUENCE [LARGE SCALE GENOMIC DNA]</scope>
    <source>
        <strain evidence="8">DSM 19859</strain>
    </source>
</reference>
<dbReference type="Gene3D" id="3.20.20.70">
    <property type="entry name" value="Aldolase class I"/>
    <property type="match status" value="1"/>
</dbReference>
<evidence type="ECO:0000313" key="10">
    <source>
        <dbReference type="Proteomes" id="UP000290037"/>
    </source>
</evidence>
<protein>
    <submittedName>
        <fullName evidence="7">Glycosyl hydrolase family 97</fullName>
    </submittedName>
    <submittedName>
        <fullName evidence="8">Glycosyl-hydrolase 97 C-terminal, oligomerisation</fullName>
    </submittedName>
</protein>
<dbReference type="STRING" id="573501.SAMN04487999_1732"/>
<dbReference type="InterPro" id="IPR014718">
    <property type="entry name" value="GH-type_carb-bd"/>
</dbReference>
<dbReference type="GO" id="GO:0016787">
    <property type="term" value="F:hydrolase activity"/>
    <property type="evidence" value="ECO:0007669"/>
    <property type="project" value="UniProtKB-KW"/>
</dbReference>
<reference evidence="9" key="1">
    <citation type="submission" date="2016-11" db="EMBL/GenBank/DDBJ databases">
        <authorList>
            <person name="Varghese N."/>
            <person name="Submissions S."/>
        </authorList>
    </citation>
    <scope>NUCLEOTIDE SEQUENCE [LARGE SCALE GENOMIC DNA]</scope>
    <source>
        <strain evidence="9">DSM 19859</strain>
    </source>
</reference>
<dbReference type="InterPro" id="IPR019563">
    <property type="entry name" value="GH97_catalytic"/>
</dbReference>
<dbReference type="AlphaFoldDB" id="A0A1M5XUX3"/>
<dbReference type="Proteomes" id="UP000184240">
    <property type="component" value="Unassembled WGS sequence"/>
</dbReference>
<feature type="domain" description="Glycosyl-hydrolase 97 C-terminal oligomerisation" evidence="6">
    <location>
        <begin position="608"/>
        <end position="708"/>
    </location>
</feature>
<feature type="domain" description="Glycosyl-hydrolase 97 N-terminal" evidence="5">
    <location>
        <begin position="30"/>
        <end position="297"/>
    </location>
</feature>
<dbReference type="Pfam" id="PF10566">
    <property type="entry name" value="Glyco_hydro_97"/>
    <property type="match status" value="1"/>
</dbReference>
<evidence type="ECO:0000313" key="8">
    <source>
        <dbReference type="EMBL" id="SHI03590.1"/>
    </source>
</evidence>
<keyword evidence="10" id="KW-1185">Reference proteome</keyword>
<dbReference type="GO" id="GO:0030246">
    <property type="term" value="F:carbohydrate binding"/>
    <property type="evidence" value="ECO:0007669"/>
    <property type="project" value="InterPro"/>
</dbReference>
<evidence type="ECO:0000259" key="6">
    <source>
        <dbReference type="Pfam" id="PF14509"/>
    </source>
</evidence>
<dbReference type="RefSeq" id="WP_072982257.1">
    <property type="nucleotide sequence ID" value="NZ_FQXT01000003.1"/>
</dbReference>
<dbReference type="InterPro" id="IPR029483">
    <property type="entry name" value="GH97_C"/>
</dbReference>
<comment type="subunit">
    <text evidence="2">Monomer.</text>
</comment>
<organism evidence="8 9">
    <name type="scientific">Leeuwenhoekiella palythoae</name>
    <dbReference type="NCBI Taxonomy" id="573501"/>
    <lineage>
        <taxon>Bacteria</taxon>
        <taxon>Pseudomonadati</taxon>
        <taxon>Bacteroidota</taxon>
        <taxon>Flavobacteriia</taxon>
        <taxon>Flavobacteriales</taxon>
        <taxon>Flavobacteriaceae</taxon>
        <taxon>Leeuwenhoekiella</taxon>
    </lineage>
</organism>
<keyword evidence="3" id="KW-0106">Calcium</keyword>
<dbReference type="Gene3D" id="2.70.98.10">
    <property type="match status" value="1"/>
</dbReference>
<proteinExistence type="predicted"/>
<evidence type="ECO:0000259" key="4">
    <source>
        <dbReference type="Pfam" id="PF10566"/>
    </source>
</evidence>
<dbReference type="InterPro" id="IPR052720">
    <property type="entry name" value="Glycosyl_hydrolase_97"/>
</dbReference>
<name>A0A1M5XUX3_9FLAO</name>
<evidence type="ECO:0000259" key="5">
    <source>
        <dbReference type="Pfam" id="PF14508"/>
    </source>
</evidence>
<dbReference type="Proteomes" id="UP000290037">
    <property type="component" value="Unassembled WGS sequence"/>
</dbReference>
<evidence type="ECO:0000256" key="3">
    <source>
        <dbReference type="ARBA" id="ARBA00022837"/>
    </source>
</evidence>
<dbReference type="PANTHER" id="PTHR35803:SF1">
    <property type="entry name" value="GLUCAN 1,4-ALPHA-GLUCOSIDASE SUSB"/>
    <property type="match status" value="1"/>
</dbReference>
<dbReference type="Pfam" id="PF14508">
    <property type="entry name" value="GH97_N"/>
    <property type="match status" value="1"/>
</dbReference>
<evidence type="ECO:0000256" key="2">
    <source>
        <dbReference type="ARBA" id="ARBA00011245"/>
    </source>
</evidence>
<evidence type="ECO:0000256" key="1">
    <source>
        <dbReference type="ARBA" id="ARBA00001913"/>
    </source>
</evidence>